<keyword evidence="2 5" id="KW-0378">Hydrolase</keyword>
<evidence type="ECO:0000313" key="6">
    <source>
        <dbReference type="Proteomes" id="UP000190774"/>
    </source>
</evidence>
<dbReference type="RefSeq" id="WP_078811306.1">
    <property type="nucleotide sequence ID" value="NZ_FUYE01000001.1"/>
</dbReference>
<dbReference type="Gene3D" id="3.40.50.1820">
    <property type="entry name" value="alpha/beta hydrolase"/>
    <property type="match status" value="1"/>
</dbReference>
<dbReference type="InterPro" id="IPR049492">
    <property type="entry name" value="BD-FAE-like_dom"/>
</dbReference>
<organism evidence="5 6">
    <name type="scientific">Prosthecobacter debontii</name>
    <dbReference type="NCBI Taxonomy" id="48467"/>
    <lineage>
        <taxon>Bacteria</taxon>
        <taxon>Pseudomonadati</taxon>
        <taxon>Verrucomicrobiota</taxon>
        <taxon>Verrucomicrobiia</taxon>
        <taxon>Verrucomicrobiales</taxon>
        <taxon>Verrucomicrobiaceae</taxon>
        <taxon>Prosthecobacter</taxon>
    </lineage>
</organism>
<dbReference type="OrthoDB" id="9815425at2"/>
<dbReference type="GO" id="GO:0004806">
    <property type="term" value="F:triacylglycerol lipase activity"/>
    <property type="evidence" value="ECO:0007669"/>
    <property type="project" value="TreeGrafter"/>
</dbReference>
<keyword evidence="3" id="KW-0732">Signal</keyword>
<evidence type="ECO:0000256" key="3">
    <source>
        <dbReference type="SAM" id="SignalP"/>
    </source>
</evidence>
<dbReference type="Proteomes" id="UP000190774">
    <property type="component" value="Unassembled WGS sequence"/>
</dbReference>
<feature type="domain" description="BD-FAE-like" evidence="4">
    <location>
        <begin position="41"/>
        <end position="239"/>
    </location>
</feature>
<name>A0A1T4WF19_9BACT</name>
<comment type="similarity">
    <text evidence="1">Belongs to the 'GDXG' lipolytic enzyme family.</text>
</comment>
<accession>A0A1T4WF19</accession>
<feature type="chain" id="PRO_5012978899" evidence="3">
    <location>
        <begin position="25"/>
        <end position="297"/>
    </location>
</feature>
<keyword evidence="6" id="KW-1185">Reference proteome</keyword>
<reference evidence="6" key="1">
    <citation type="submission" date="2017-02" db="EMBL/GenBank/DDBJ databases">
        <authorList>
            <person name="Varghese N."/>
            <person name="Submissions S."/>
        </authorList>
    </citation>
    <scope>NUCLEOTIDE SEQUENCE [LARGE SCALE GENOMIC DNA]</scope>
    <source>
        <strain evidence="6">ATCC 700200</strain>
    </source>
</reference>
<dbReference type="InterPro" id="IPR050300">
    <property type="entry name" value="GDXG_lipolytic_enzyme"/>
</dbReference>
<dbReference type="PANTHER" id="PTHR48081">
    <property type="entry name" value="AB HYDROLASE SUPERFAMILY PROTEIN C4A8.06C"/>
    <property type="match status" value="1"/>
</dbReference>
<dbReference type="PANTHER" id="PTHR48081:SF30">
    <property type="entry name" value="ACETYL-HYDROLASE LIPR-RELATED"/>
    <property type="match status" value="1"/>
</dbReference>
<proteinExistence type="inferred from homology"/>
<evidence type="ECO:0000313" key="5">
    <source>
        <dbReference type="EMBL" id="SKA75749.1"/>
    </source>
</evidence>
<evidence type="ECO:0000256" key="2">
    <source>
        <dbReference type="ARBA" id="ARBA00022801"/>
    </source>
</evidence>
<dbReference type="STRING" id="48467.SAMN02745166_00062"/>
<gene>
    <name evidence="5" type="ORF">SAMN02745166_00062</name>
</gene>
<evidence type="ECO:0000259" key="4">
    <source>
        <dbReference type="Pfam" id="PF20434"/>
    </source>
</evidence>
<dbReference type="SUPFAM" id="SSF53474">
    <property type="entry name" value="alpha/beta-Hydrolases"/>
    <property type="match status" value="1"/>
</dbReference>
<dbReference type="InterPro" id="IPR029058">
    <property type="entry name" value="AB_hydrolase_fold"/>
</dbReference>
<dbReference type="Pfam" id="PF20434">
    <property type="entry name" value="BD-FAE"/>
    <property type="match status" value="1"/>
</dbReference>
<sequence length="297" mass="32926">MRSFFILLTSVAFTFRLASGAEQAKPTHADVAYGGHPKQVLDFYQAPGEGIHPLLFFIHGGGWMSGDKANPDFLPQCLQAGISVVSINYRLIPDASPDKQIPAVKTCLDDCARALQFVRSQAHEWQIDPTRIGGCGGSAGGFNCLWLAFHPDLADPQSSDPIAHESTRLSCVLAFVPQTSLDPQQMRDWISNNDYGHHAFLLPSYQEFINRRQELMPWIQKFSPYELATSDDPPVYLFYDSAPAMGKEAKDPPHSANFGVGLEKKLNEVGIPYELNYIGAPPVKHPDLFGFLLEHLK</sequence>
<protein>
    <submittedName>
        <fullName evidence="5">Alpha/beta hydrolase fold</fullName>
    </submittedName>
</protein>
<dbReference type="EMBL" id="FUYE01000001">
    <property type="protein sequence ID" value="SKA75749.1"/>
    <property type="molecule type" value="Genomic_DNA"/>
</dbReference>
<evidence type="ECO:0000256" key="1">
    <source>
        <dbReference type="ARBA" id="ARBA00010515"/>
    </source>
</evidence>
<dbReference type="AlphaFoldDB" id="A0A1T4WF19"/>
<feature type="signal peptide" evidence="3">
    <location>
        <begin position="1"/>
        <end position="24"/>
    </location>
</feature>